<dbReference type="PANTHER" id="PTHR32268:SF11">
    <property type="entry name" value="HOMOSERINE O-ACETYLTRANSFERASE"/>
    <property type="match status" value="1"/>
</dbReference>
<feature type="domain" description="AB hydrolase-1" evidence="4">
    <location>
        <begin position="71"/>
        <end position="187"/>
    </location>
</feature>
<feature type="chain" id="PRO_5011446984" evidence="3">
    <location>
        <begin position="23"/>
        <end position="363"/>
    </location>
</feature>
<dbReference type="PANTHER" id="PTHR32268">
    <property type="entry name" value="HOMOSERINE O-ACETYLTRANSFERASE"/>
    <property type="match status" value="1"/>
</dbReference>
<dbReference type="Pfam" id="PF00561">
    <property type="entry name" value="Abhydrolase_1"/>
    <property type="match status" value="1"/>
</dbReference>
<keyword evidence="6" id="KW-1185">Reference proteome</keyword>
<dbReference type="PIRSF" id="PIRSF000443">
    <property type="entry name" value="Homoser_Ac_trans"/>
    <property type="match status" value="1"/>
</dbReference>
<feature type="signal peptide" evidence="3">
    <location>
        <begin position="1"/>
        <end position="22"/>
    </location>
</feature>
<reference evidence="6" key="1">
    <citation type="submission" date="2016-10" db="EMBL/GenBank/DDBJ databases">
        <authorList>
            <person name="Varghese N."/>
            <person name="Submissions S."/>
        </authorList>
    </citation>
    <scope>NUCLEOTIDE SEQUENCE [LARGE SCALE GENOMIC DNA]</scope>
    <source>
        <strain evidence="6">CGMCC 1.9227</strain>
    </source>
</reference>
<gene>
    <name evidence="5" type="ORF">SAMN04488131_106134</name>
</gene>
<keyword evidence="1 5" id="KW-0808">Transferase</keyword>
<dbReference type="OrthoDB" id="9800754at2"/>
<dbReference type="GO" id="GO:0004414">
    <property type="term" value="F:homoserine O-acetyltransferase activity"/>
    <property type="evidence" value="ECO:0007669"/>
    <property type="project" value="TreeGrafter"/>
</dbReference>
<evidence type="ECO:0000256" key="3">
    <source>
        <dbReference type="SAM" id="SignalP"/>
    </source>
</evidence>
<name>A0A1I2ETR5_9FLAO</name>
<evidence type="ECO:0000313" key="6">
    <source>
        <dbReference type="Proteomes" id="UP000198596"/>
    </source>
</evidence>
<evidence type="ECO:0000256" key="2">
    <source>
        <dbReference type="PIRSR" id="PIRSR000443-1"/>
    </source>
</evidence>
<evidence type="ECO:0000313" key="5">
    <source>
        <dbReference type="EMBL" id="SFE96472.1"/>
    </source>
</evidence>
<dbReference type="EMBL" id="FONQ01000006">
    <property type="protein sequence ID" value="SFE96472.1"/>
    <property type="molecule type" value="Genomic_DNA"/>
</dbReference>
<protein>
    <submittedName>
        <fullName evidence="5">Homoserine O-acetyltransferase</fullName>
    </submittedName>
</protein>
<dbReference type="RefSeq" id="WP_091204668.1">
    <property type="nucleotide sequence ID" value="NZ_FONQ01000006.1"/>
</dbReference>
<dbReference type="GO" id="GO:0009086">
    <property type="term" value="P:methionine biosynthetic process"/>
    <property type="evidence" value="ECO:0007669"/>
    <property type="project" value="TreeGrafter"/>
</dbReference>
<feature type="active site" evidence="2">
    <location>
        <position position="338"/>
    </location>
</feature>
<accession>A0A1I2ETR5</accession>
<feature type="active site" evidence="2">
    <location>
        <position position="304"/>
    </location>
</feature>
<dbReference type="InterPro" id="IPR000073">
    <property type="entry name" value="AB_hydrolase_1"/>
</dbReference>
<evidence type="ECO:0000259" key="4">
    <source>
        <dbReference type="Pfam" id="PF00561"/>
    </source>
</evidence>
<dbReference type="SUPFAM" id="SSF53474">
    <property type="entry name" value="alpha/beta-Hydrolases"/>
    <property type="match status" value="1"/>
</dbReference>
<dbReference type="Proteomes" id="UP000198596">
    <property type="component" value="Unassembled WGS sequence"/>
</dbReference>
<feature type="active site" description="Nucleophile" evidence="2">
    <location>
        <position position="162"/>
    </location>
</feature>
<dbReference type="STRING" id="935223.SAMN04488131_106134"/>
<dbReference type="InterPro" id="IPR029058">
    <property type="entry name" value="AB_hydrolase_fold"/>
</dbReference>
<dbReference type="NCBIfam" id="NF005071">
    <property type="entry name" value="PRK06489.1"/>
    <property type="match status" value="1"/>
</dbReference>
<organism evidence="5 6">
    <name type="scientific">Flavobacterium xueshanense</name>
    <dbReference type="NCBI Taxonomy" id="935223"/>
    <lineage>
        <taxon>Bacteria</taxon>
        <taxon>Pseudomonadati</taxon>
        <taxon>Bacteroidota</taxon>
        <taxon>Flavobacteriia</taxon>
        <taxon>Flavobacteriales</taxon>
        <taxon>Flavobacteriaceae</taxon>
        <taxon>Flavobacterium</taxon>
    </lineage>
</organism>
<keyword evidence="3" id="KW-0732">Signal</keyword>
<dbReference type="GO" id="GO:0009092">
    <property type="term" value="P:homoserine metabolic process"/>
    <property type="evidence" value="ECO:0007669"/>
    <property type="project" value="TreeGrafter"/>
</dbReference>
<evidence type="ECO:0000256" key="1">
    <source>
        <dbReference type="ARBA" id="ARBA00022679"/>
    </source>
</evidence>
<sequence length="363" mass="40706">MLIKNACSFILFYILSVQCVTAQTDFPAPTVGDYIINNFAFKSGEYLDQLKLHYTTIGRPTKNKKGQINNAILIMHGTTGSGSVFLSKQFGGNLFGKGQLLDATKYFIVLTDDIGHGKSSKPSNGLKMAFPKYNYDDMVLANYRLLTEHLKIDHLRLVMGTSMGGMHTWVWGYTYPDFMDALMPLASLPAEIAGRNRIQRKMAIKLIELDPEWKGGNYIQQPRQGMTGAILSLMFMVSSPLQWQIAAPTREKAEVMMENTLARYSSTLDANDLIYAFDSSRDYNPQPYLSKIKASLIAVNSADDQVNPPELGLMEKEIKNVKNGKYILLPITDKTTGHGTHSNPKIWGKYLKELLEKSQPEIK</sequence>
<dbReference type="AlphaFoldDB" id="A0A1I2ETR5"/>
<dbReference type="Gene3D" id="3.40.50.1820">
    <property type="entry name" value="alpha/beta hydrolase"/>
    <property type="match status" value="1"/>
</dbReference>
<proteinExistence type="predicted"/>
<dbReference type="InterPro" id="IPR008220">
    <property type="entry name" value="HAT_MetX-like"/>
</dbReference>